<organism evidence="6 7">
    <name type="scientific">Heterodera trifolii</name>
    <dbReference type="NCBI Taxonomy" id="157864"/>
    <lineage>
        <taxon>Eukaryota</taxon>
        <taxon>Metazoa</taxon>
        <taxon>Ecdysozoa</taxon>
        <taxon>Nematoda</taxon>
        <taxon>Chromadorea</taxon>
        <taxon>Rhabditida</taxon>
        <taxon>Tylenchina</taxon>
        <taxon>Tylenchomorpha</taxon>
        <taxon>Tylenchoidea</taxon>
        <taxon>Heteroderidae</taxon>
        <taxon>Heteroderinae</taxon>
        <taxon>Heterodera</taxon>
    </lineage>
</organism>
<dbReference type="InterPro" id="IPR051487">
    <property type="entry name" value="Ser/Thr_Proteases_Immune/Dev"/>
</dbReference>
<evidence type="ECO:0000313" key="7">
    <source>
        <dbReference type="Proteomes" id="UP001620626"/>
    </source>
</evidence>
<dbReference type="InterPro" id="IPR001254">
    <property type="entry name" value="Trypsin_dom"/>
</dbReference>
<comment type="similarity">
    <text evidence="2">Belongs to the peptidase S1 family. CLIP subfamily.</text>
</comment>
<dbReference type="AlphaFoldDB" id="A0ABD2LAL3"/>
<comment type="caution">
    <text evidence="6">The sequence shown here is derived from an EMBL/GenBank/DDBJ whole genome shotgun (WGS) entry which is preliminary data.</text>
</comment>
<dbReference type="PROSITE" id="PS50240">
    <property type="entry name" value="TRYPSIN_DOM"/>
    <property type="match status" value="1"/>
</dbReference>
<evidence type="ECO:0000313" key="6">
    <source>
        <dbReference type="EMBL" id="KAL3112229.1"/>
    </source>
</evidence>
<dbReference type="InterPro" id="IPR001314">
    <property type="entry name" value="Peptidase_S1A"/>
</dbReference>
<evidence type="ECO:0000256" key="4">
    <source>
        <dbReference type="SAM" id="SignalP"/>
    </source>
</evidence>
<protein>
    <recommendedName>
        <fullName evidence="5">Peptidase S1 domain-containing protein</fullName>
    </recommendedName>
</protein>
<keyword evidence="7" id="KW-1185">Reference proteome</keyword>
<keyword evidence="1" id="KW-1015">Disulfide bond</keyword>
<dbReference type="SUPFAM" id="SSF50494">
    <property type="entry name" value="Trypsin-like serine proteases"/>
    <property type="match status" value="1"/>
</dbReference>
<dbReference type="Gene3D" id="2.40.10.10">
    <property type="entry name" value="Trypsin-like serine proteases"/>
    <property type="match status" value="1"/>
</dbReference>
<name>A0ABD2LAL3_9BILA</name>
<dbReference type="EMBL" id="JBICBT010000479">
    <property type="protein sequence ID" value="KAL3112229.1"/>
    <property type="molecule type" value="Genomic_DNA"/>
</dbReference>
<proteinExistence type="inferred from homology"/>
<feature type="chain" id="PRO_5044812116" description="Peptidase S1 domain-containing protein" evidence="4">
    <location>
        <begin position="17"/>
        <end position="719"/>
    </location>
</feature>
<dbReference type="InterPro" id="IPR009003">
    <property type="entry name" value="Peptidase_S1_PA"/>
</dbReference>
<evidence type="ECO:0000256" key="1">
    <source>
        <dbReference type="ARBA" id="ARBA00023157"/>
    </source>
</evidence>
<dbReference type="Pfam" id="PF00089">
    <property type="entry name" value="Trypsin"/>
    <property type="match status" value="1"/>
</dbReference>
<dbReference type="Proteomes" id="UP001620626">
    <property type="component" value="Unassembled WGS sequence"/>
</dbReference>
<evidence type="ECO:0000256" key="3">
    <source>
        <dbReference type="SAM" id="MobiDB-lite"/>
    </source>
</evidence>
<dbReference type="PANTHER" id="PTHR24256">
    <property type="entry name" value="TRYPTASE-RELATED"/>
    <property type="match status" value="1"/>
</dbReference>
<evidence type="ECO:0000259" key="5">
    <source>
        <dbReference type="PROSITE" id="PS50240"/>
    </source>
</evidence>
<feature type="domain" description="Peptidase S1" evidence="5">
    <location>
        <begin position="70"/>
        <end position="372"/>
    </location>
</feature>
<dbReference type="PRINTS" id="PR00722">
    <property type="entry name" value="CHYMOTRYPSIN"/>
</dbReference>
<gene>
    <name evidence="6" type="ORF">niasHT_017002</name>
</gene>
<dbReference type="InterPro" id="IPR043504">
    <property type="entry name" value="Peptidase_S1_PA_chymotrypsin"/>
</dbReference>
<feature type="region of interest" description="Disordered" evidence="3">
    <location>
        <begin position="696"/>
        <end position="719"/>
    </location>
</feature>
<sequence>MVLILLVLHGMKNGAAYGSRKASAFVPEKGLIDFKTVKHRSNDAATDTRKAPYTVSNEPCGVELRPTFRVEHGHAVIGVHQWPFMAYVTIACTVNGHKRTIQYCGGPVVQKRWVVIAAHCADVNVTLFVENKCDETKQLLMKLRVRYKPDEIHEVMQDFVLPAKASEMRVTVGSKDRTFGTVHEVARIKRHEFYRRTSSANDIALLELKDVLEFGPRINRICLPKKEQRTGTTATIIGWGKTKLNNMSADAELIDPKILRQDLVHLSSECPQGFFCQLSAIHKTSHGDSGSPLLRKNGGSWYAIGIPISISFFGLSPRYSINIFFGFILARRPRHKFYKSPVAHIFNKMVEKNYIASDVVHDIFKWVPIKVLAEKISDANYRFLWLTCARRWHINVLEIRKRKDNNEMEVIDEWGQTLPIADQPVPPNVIGFKRIRISYLNQSAINFVHLFDPLFSRISTCLEISASTEETSAFISQQLMPILKERVFAMNFWESNDFSLLRQFEPDILIHCPLLLYIQFNNIIFFNYPGQTIETALDSEAVANWLIMPRERGATPKLLQCSFTNEMQLEEPIMAARETFTGATSAAPFIIAIYFLIDNENDKQNQIQITPFNITNQQTNEQMMCRQREDGFWMLIRSPTGKNKEDEEKWKIWETHATHEQFLDNLWNTIEIKLQRNIRQNPALVEESQIRQFPAQVANSNRRGGRNERPINDQSANAF</sequence>
<reference evidence="6 7" key="1">
    <citation type="submission" date="2024-10" db="EMBL/GenBank/DDBJ databases">
        <authorList>
            <person name="Kim D."/>
        </authorList>
    </citation>
    <scope>NUCLEOTIDE SEQUENCE [LARGE SCALE GENOMIC DNA]</scope>
    <source>
        <strain evidence="6">BH-2024</strain>
    </source>
</reference>
<accession>A0ABD2LAL3</accession>
<evidence type="ECO:0000256" key="2">
    <source>
        <dbReference type="ARBA" id="ARBA00024195"/>
    </source>
</evidence>
<keyword evidence="4" id="KW-0732">Signal</keyword>
<feature type="signal peptide" evidence="4">
    <location>
        <begin position="1"/>
        <end position="16"/>
    </location>
</feature>
<dbReference type="SMART" id="SM00020">
    <property type="entry name" value="Tryp_SPc"/>
    <property type="match status" value="1"/>
</dbReference>